<dbReference type="EMBL" id="VJMH01000046">
    <property type="protein sequence ID" value="KAF0719821.1"/>
    <property type="molecule type" value="Genomic_DNA"/>
</dbReference>
<dbReference type="InterPro" id="IPR013766">
    <property type="entry name" value="Thioredoxin_domain"/>
</dbReference>
<feature type="transmembrane region" description="Helical" evidence="3">
    <location>
        <begin position="20"/>
        <end position="37"/>
    </location>
</feature>
<dbReference type="AlphaFoldDB" id="A0A485K8H0"/>
<keyword evidence="7" id="KW-1185">Reference proteome</keyword>
<reference evidence="5" key="2">
    <citation type="submission" date="2019-06" db="EMBL/GenBank/DDBJ databases">
        <title>Genomics analysis of Aphanomyces spp. identifies a new class of oomycete effector associated with host adaptation.</title>
        <authorList>
            <person name="Gaulin E."/>
        </authorList>
    </citation>
    <scope>NUCLEOTIDE SEQUENCE</scope>
    <source>
        <strain evidence="5">CBS 578.67</strain>
    </source>
</reference>
<feature type="domain" description="Thioredoxin" evidence="4">
    <location>
        <begin position="284"/>
        <end position="421"/>
    </location>
</feature>
<dbReference type="Proteomes" id="UP000332933">
    <property type="component" value="Unassembled WGS sequence"/>
</dbReference>
<reference evidence="6 7" key="1">
    <citation type="submission" date="2019-03" db="EMBL/GenBank/DDBJ databases">
        <authorList>
            <person name="Gaulin E."/>
            <person name="Dumas B."/>
        </authorList>
    </citation>
    <scope>NUCLEOTIDE SEQUENCE [LARGE SCALE GENOMIC DNA]</scope>
    <source>
        <strain evidence="6">CBS 568.67</strain>
    </source>
</reference>
<dbReference type="PANTHER" id="PTHR12452">
    <property type="entry name" value="42-9-9 PROTEIN-RELATED"/>
    <property type="match status" value="1"/>
</dbReference>
<dbReference type="GO" id="GO:0005829">
    <property type="term" value="C:cytosol"/>
    <property type="evidence" value="ECO:0007669"/>
    <property type="project" value="TreeGrafter"/>
</dbReference>
<dbReference type="Pfam" id="PF06110">
    <property type="entry name" value="TXD17-like_Trx"/>
    <property type="match status" value="2"/>
</dbReference>
<dbReference type="InterPro" id="IPR010357">
    <property type="entry name" value="TXNDC17_dom"/>
</dbReference>
<dbReference type="GO" id="GO:0047134">
    <property type="term" value="F:protein-disulfide reductase [NAD(P)H] activity"/>
    <property type="evidence" value="ECO:0007669"/>
    <property type="project" value="InterPro"/>
</dbReference>
<dbReference type="InterPro" id="IPR036249">
    <property type="entry name" value="Thioredoxin-like_sf"/>
</dbReference>
<evidence type="ECO:0000313" key="7">
    <source>
        <dbReference type="Proteomes" id="UP000332933"/>
    </source>
</evidence>
<evidence type="ECO:0000313" key="6">
    <source>
        <dbReference type="EMBL" id="VFT77990.1"/>
    </source>
</evidence>
<protein>
    <submittedName>
        <fullName evidence="6">Aste57867_766 protein</fullName>
    </submittedName>
</protein>
<feature type="region of interest" description="Disordered" evidence="2">
    <location>
        <begin position="88"/>
        <end position="133"/>
    </location>
</feature>
<dbReference type="SUPFAM" id="SSF52833">
    <property type="entry name" value="Thioredoxin-like"/>
    <property type="match status" value="1"/>
</dbReference>
<evidence type="ECO:0000259" key="4">
    <source>
        <dbReference type="PROSITE" id="PS51352"/>
    </source>
</evidence>
<dbReference type="InterPro" id="IPR045108">
    <property type="entry name" value="TXNDC17-like"/>
</dbReference>
<name>A0A485K8H0_9STRA</name>
<keyword evidence="3" id="KW-0812">Transmembrane</keyword>
<dbReference type="EMBL" id="CAADRA010000046">
    <property type="protein sequence ID" value="VFT77990.1"/>
    <property type="molecule type" value="Genomic_DNA"/>
</dbReference>
<accession>A0A485K8H0</accession>
<evidence type="ECO:0000313" key="5">
    <source>
        <dbReference type="EMBL" id="KAF0719821.1"/>
    </source>
</evidence>
<dbReference type="PANTHER" id="PTHR12452:SF0">
    <property type="entry name" value="THIOREDOXIN DOMAIN-CONTAINING PROTEIN 17"/>
    <property type="match status" value="1"/>
</dbReference>
<keyword evidence="3" id="KW-0472">Membrane</keyword>
<dbReference type="PROSITE" id="PS51352">
    <property type="entry name" value="THIOREDOXIN_2"/>
    <property type="match status" value="1"/>
</dbReference>
<evidence type="ECO:0000256" key="2">
    <source>
        <dbReference type="SAM" id="MobiDB-lite"/>
    </source>
</evidence>
<proteinExistence type="inferred from homology"/>
<dbReference type="OrthoDB" id="78947at2759"/>
<gene>
    <name evidence="6" type="primary">Aste57867_766</name>
    <name evidence="5" type="ORF">As57867_000765</name>
    <name evidence="6" type="ORF">ASTE57867_766</name>
</gene>
<comment type="similarity">
    <text evidence="1">Belongs to the thioredoxin family.</text>
</comment>
<dbReference type="Gene3D" id="3.40.30.10">
    <property type="entry name" value="Glutaredoxin"/>
    <property type="match status" value="2"/>
</dbReference>
<keyword evidence="3" id="KW-1133">Transmembrane helix</keyword>
<organism evidence="6 7">
    <name type="scientific">Aphanomyces stellatus</name>
    <dbReference type="NCBI Taxonomy" id="120398"/>
    <lineage>
        <taxon>Eukaryota</taxon>
        <taxon>Sar</taxon>
        <taxon>Stramenopiles</taxon>
        <taxon>Oomycota</taxon>
        <taxon>Saprolegniomycetes</taxon>
        <taxon>Saprolegniales</taxon>
        <taxon>Verrucalvaceae</taxon>
        <taxon>Aphanomyces</taxon>
    </lineage>
</organism>
<evidence type="ECO:0000256" key="1">
    <source>
        <dbReference type="ARBA" id="ARBA00008987"/>
    </source>
</evidence>
<feature type="compositionally biased region" description="Low complexity" evidence="2">
    <location>
        <begin position="103"/>
        <end position="133"/>
    </location>
</feature>
<sequence length="435" mass="49065">MAPPSSSRHQRGGGGMRVNLHLLLSLGVLSMILFYIWCLSRFEWTQERTTRLIRDAESTPEPPPTPTIRMNLERTPAIPTIETITTSKKTSAVARPTIDHGTKTTTKAPTTTSPPITRPVETTSQPTTTSLPPTRDMQVASLVASFATRHVEFHSFRATDDYLKTLGNTSVFLFFLCDFDSTTGHHWSAECDDAERSVYTAFATAPAHQRLLTIRVGSEGVFQQSEYRSDFDLKVQTVPWLMKYTPHTSSGYTAYTSAVVRGRSLVDATHARGLLEYVFSDGASLPAQPTQAIEVMASYGDFKRYMRLFEDTEPTYLFFVSAVWPSNGRMWCPYCRFREVVVEYAFRKYAAPTAQLVKVEVAPNAPAWKDKTNPYRKLEVPYVPYMLVPHTDVVDALFYHHYRGDLDDIETLRKMFERDAAMAADVEELNPGVPL</sequence>
<evidence type="ECO:0000256" key="3">
    <source>
        <dbReference type="SAM" id="Phobius"/>
    </source>
</evidence>